<feature type="domain" description="DDE Tnp4" evidence="3">
    <location>
        <begin position="2"/>
        <end position="128"/>
    </location>
</feature>
<dbReference type="OrthoDB" id="517619at2"/>
<evidence type="ECO:0000256" key="2">
    <source>
        <dbReference type="ARBA" id="ARBA00022723"/>
    </source>
</evidence>
<proteinExistence type="predicted"/>
<evidence type="ECO:0000313" key="5">
    <source>
        <dbReference type="Proteomes" id="UP000295706"/>
    </source>
</evidence>
<evidence type="ECO:0000256" key="1">
    <source>
        <dbReference type="ARBA" id="ARBA00001968"/>
    </source>
</evidence>
<keyword evidence="2" id="KW-0479">Metal-binding</keyword>
<dbReference type="InterPro" id="IPR027806">
    <property type="entry name" value="HARBI1_dom"/>
</dbReference>
<gene>
    <name evidence="4" type="ORF">EZE20_22440</name>
</gene>
<dbReference type="Proteomes" id="UP000295706">
    <property type="component" value="Unassembled WGS sequence"/>
</dbReference>
<accession>A0A4R4JXI3</accession>
<sequence length="133" mass="15477">MVITDLSKKILFLSKYWAGKTHDYTILKEELLPLLNWFKNLEVYLDLGYLGFAKDYCCKSIFMPSKSKKSNPLTEDQKHFNRQLSSQRVGIEHGIGGMKRYRILSDRIRAHNLENHDSALEACAGLWNFYLST</sequence>
<evidence type="ECO:0000259" key="3">
    <source>
        <dbReference type="Pfam" id="PF13359"/>
    </source>
</evidence>
<dbReference type="GO" id="GO:0046872">
    <property type="term" value="F:metal ion binding"/>
    <property type="evidence" value="ECO:0007669"/>
    <property type="project" value="UniProtKB-KW"/>
</dbReference>
<reference evidence="4 5" key="1">
    <citation type="submission" date="2019-02" db="EMBL/GenBank/DDBJ databases">
        <title>Arundinibacter roseus gen. nov., sp. nov., a new member of the family Cytophagaceae.</title>
        <authorList>
            <person name="Szuroczki S."/>
            <person name="Khayer B."/>
            <person name="Sproer C."/>
            <person name="Toumi M."/>
            <person name="Szabo A."/>
            <person name="Felfoldi T."/>
            <person name="Schumann P."/>
            <person name="Toth E."/>
        </authorList>
    </citation>
    <scope>NUCLEOTIDE SEQUENCE [LARGE SCALE GENOMIC DNA]</scope>
    <source>
        <strain evidence="4 5">DMA-k-7a</strain>
    </source>
</reference>
<protein>
    <recommendedName>
        <fullName evidence="3">DDE Tnp4 domain-containing protein</fullName>
    </recommendedName>
</protein>
<keyword evidence="5" id="KW-1185">Reference proteome</keyword>
<dbReference type="Pfam" id="PF13359">
    <property type="entry name" value="DDE_Tnp_4"/>
    <property type="match status" value="1"/>
</dbReference>
<dbReference type="RefSeq" id="WP_132121979.1">
    <property type="nucleotide sequence ID" value="NZ_SMJU01000020.1"/>
</dbReference>
<evidence type="ECO:0000313" key="4">
    <source>
        <dbReference type="EMBL" id="TDB59560.1"/>
    </source>
</evidence>
<comment type="caution">
    <text evidence="4">The sequence shown here is derived from an EMBL/GenBank/DDBJ whole genome shotgun (WGS) entry which is preliminary data.</text>
</comment>
<comment type="cofactor">
    <cofactor evidence="1">
        <name>a divalent metal cation</name>
        <dbReference type="ChEBI" id="CHEBI:60240"/>
    </cofactor>
</comment>
<dbReference type="EMBL" id="SMJU01000020">
    <property type="protein sequence ID" value="TDB59560.1"/>
    <property type="molecule type" value="Genomic_DNA"/>
</dbReference>
<name>A0A4R4JXI3_9BACT</name>
<organism evidence="4 5">
    <name type="scientific">Arundinibacter roseus</name>
    <dbReference type="NCBI Taxonomy" id="2070510"/>
    <lineage>
        <taxon>Bacteria</taxon>
        <taxon>Pseudomonadati</taxon>
        <taxon>Bacteroidota</taxon>
        <taxon>Cytophagia</taxon>
        <taxon>Cytophagales</taxon>
        <taxon>Spirosomataceae</taxon>
        <taxon>Arundinibacter</taxon>
    </lineage>
</organism>
<dbReference type="AlphaFoldDB" id="A0A4R4JXI3"/>